<sequence>MITKLLSLRELCNYSLYLIFTIIIFCSCKQTNPKSLDVSKSEDSIIVNKESNSPDDSSNLQNKDLIALITARKEIPNEMLEKHFYFDSTFLSTKDYVYGFSADRYSDSLLLVYIDFIKSSCGERYLITLDSSKLKEIDKLLIATFCDSDQILTDHTVENRFTSDSTFETEDMLYGKGKLLSNGKKANVVYKKSWVITKNGKITLVSSQESEQ</sequence>
<protein>
    <submittedName>
        <fullName evidence="1">Uncharacterized protein</fullName>
    </submittedName>
</protein>
<evidence type="ECO:0000313" key="2">
    <source>
        <dbReference type="Proteomes" id="UP000199045"/>
    </source>
</evidence>
<proteinExistence type="predicted"/>
<reference evidence="1 2" key="1">
    <citation type="submission" date="2016-10" db="EMBL/GenBank/DDBJ databases">
        <authorList>
            <person name="de Groot N.N."/>
        </authorList>
    </citation>
    <scope>NUCLEOTIDE SEQUENCE [LARGE SCALE GENOMIC DNA]</scope>
    <source>
        <strain evidence="1 2">DSM 527</strain>
    </source>
</reference>
<dbReference type="AlphaFoldDB" id="A0A1G7NAN1"/>
<organism evidence="1 2">
    <name type="scientific">Chitinophaga filiformis</name>
    <name type="common">Myxococcus filiformis</name>
    <name type="synonym">Flexibacter filiformis</name>
    <dbReference type="NCBI Taxonomy" id="104663"/>
    <lineage>
        <taxon>Bacteria</taxon>
        <taxon>Pseudomonadati</taxon>
        <taxon>Bacteroidota</taxon>
        <taxon>Chitinophagia</taxon>
        <taxon>Chitinophagales</taxon>
        <taxon>Chitinophagaceae</taxon>
        <taxon>Chitinophaga</taxon>
    </lineage>
</organism>
<evidence type="ECO:0000313" key="1">
    <source>
        <dbReference type="EMBL" id="SDF70971.1"/>
    </source>
</evidence>
<dbReference type="EMBL" id="FNBN01000002">
    <property type="protein sequence ID" value="SDF70971.1"/>
    <property type="molecule type" value="Genomic_DNA"/>
</dbReference>
<dbReference type="Proteomes" id="UP000199045">
    <property type="component" value="Unassembled WGS sequence"/>
</dbReference>
<dbReference type="PROSITE" id="PS51257">
    <property type="entry name" value="PROKAR_LIPOPROTEIN"/>
    <property type="match status" value="1"/>
</dbReference>
<dbReference type="RefSeq" id="WP_089831323.1">
    <property type="nucleotide sequence ID" value="NZ_FNBN01000002.1"/>
</dbReference>
<accession>A0A1G7NAN1</accession>
<gene>
    <name evidence="1" type="ORF">SAMN04488121_102726</name>
</gene>
<name>A0A1G7NAN1_CHIFI</name>